<dbReference type="Pfam" id="PF00419">
    <property type="entry name" value="Fimbrial"/>
    <property type="match status" value="1"/>
</dbReference>
<dbReference type="InterPro" id="IPR050263">
    <property type="entry name" value="Bact_Fimbrial_Adh_Pro"/>
</dbReference>
<keyword evidence="6" id="KW-1185">Reference proteome</keyword>
<dbReference type="InterPro" id="IPR000259">
    <property type="entry name" value="Adhesion_dom_fimbrial"/>
</dbReference>
<protein>
    <submittedName>
        <fullName evidence="5">Pilin (Type 1 fimbria component protein)</fullName>
    </submittedName>
</protein>
<dbReference type="SUPFAM" id="SSF49401">
    <property type="entry name" value="Bacterial adhesins"/>
    <property type="match status" value="1"/>
</dbReference>
<proteinExistence type="predicted"/>
<evidence type="ECO:0000259" key="4">
    <source>
        <dbReference type="Pfam" id="PF22003"/>
    </source>
</evidence>
<dbReference type="GO" id="GO:0009289">
    <property type="term" value="C:pilus"/>
    <property type="evidence" value="ECO:0007669"/>
    <property type="project" value="InterPro"/>
</dbReference>
<dbReference type="STRING" id="416943.SAMN05445871_5875"/>
<accession>A0A1H7FK22</accession>
<feature type="chain" id="PRO_5030028885" evidence="2">
    <location>
        <begin position="23"/>
        <end position="336"/>
    </location>
</feature>
<dbReference type="PANTHER" id="PTHR33420:SF3">
    <property type="entry name" value="FIMBRIAL SUBUNIT ELFA"/>
    <property type="match status" value="1"/>
</dbReference>
<evidence type="ECO:0000313" key="5">
    <source>
        <dbReference type="EMBL" id="SEK26446.1"/>
    </source>
</evidence>
<reference evidence="6" key="1">
    <citation type="submission" date="2016-10" db="EMBL/GenBank/DDBJ databases">
        <authorList>
            <person name="Varghese N."/>
            <person name="Submissions S."/>
        </authorList>
    </citation>
    <scope>NUCLEOTIDE SEQUENCE [LARGE SCALE GENOMIC DNA]</scope>
    <source>
        <strain evidence="6">LMG 26416</strain>
    </source>
</reference>
<feature type="signal peptide" evidence="2">
    <location>
        <begin position="1"/>
        <end position="22"/>
    </location>
</feature>
<evidence type="ECO:0000256" key="1">
    <source>
        <dbReference type="ARBA" id="ARBA00022729"/>
    </source>
</evidence>
<dbReference type="Pfam" id="PF22003">
    <property type="entry name" value="MrkDrd"/>
    <property type="match status" value="1"/>
</dbReference>
<dbReference type="AlphaFoldDB" id="A0A1H7FK22"/>
<evidence type="ECO:0000256" key="2">
    <source>
        <dbReference type="SAM" id="SignalP"/>
    </source>
</evidence>
<feature type="domain" description="Fimbrial-type adhesion" evidence="3">
    <location>
        <begin position="195"/>
        <end position="334"/>
    </location>
</feature>
<evidence type="ECO:0000259" key="3">
    <source>
        <dbReference type="Pfam" id="PF00419"/>
    </source>
</evidence>
<dbReference type="PANTHER" id="PTHR33420">
    <property type="entry name" value="FIMBRIAL SUBUNIT ELFA-RELATED"/>
    <property type="match status" value="1"/>
</dbReference>
<feature type="domain" description="MrkD-like receptor binding" evidence="4">
    <location>
        <begin position="54"/>
        <end position="180"/>
    </location>
</feature>
<name>A0A1H7FK22_9BURK</name>
<dbReference type="InterPro" id="IPR054160">
    <property type="entry name" value="MrkD_recept-bd"/>
</dbReference>
<dbReference type="EMBL" id="FOAJ01000001">
    <property type="protein sequence ID" value="SEK26446.1"/>
    <property type="molecule type" value="Genomic_DNA"/>
</dbReference>
<gene>
    <name evidence="5" type="ORF">SAMN05192542_101369</name>
</gene>
<dbReference type="InterPro" id="IPR036937">
    <property type="entry name" value="Adhesion_dom_fimbrial_sf"/>
</dbReference>
<dbReference type="GO" id="GO:0043709">
    <property type="term" value="P:cell adhesion involved in single-species biofilm formation"/>
    <property type="evidence" value="ECO:0007669"/>
    <property type="project" value="TreeGrafter"/>
</dbReference>
<dbReference type="Proteomes" id="UP000199120">
    <property type="component" value="Unassembled WGS sequence"/>
</dbReference>
<dbReference type="RefSeq" id="WP_243842452.1">
    <property type="nucleotide sequence ID" value="NZ_QICY01000006.1"/>
</dbReference>
<dbReference type="Gene3D" id="2.60.40.1090">
    <property type="entry name" value="Fimbrial-type adhesion domain"/>
    <property type="match status" value="1"/>
</dbReference>
<dbReference type="Gene3D" id="2.60.40.3310">
    <property type="match status" value="1"/>
</dbReference>
<keyword evidence="1 2" id="KW-0732">Signal</keyword>
<dbReference type="InterPro" id="IPR008966">
    <property type="entry name" value="Adhesion_dom_sf"/>
</dbReference>
<organism evidence="5 6">
    <name type="scientific">Paraburkholderia caballeronis</name>
    <dbReference type="NCBI Taxonomy" id="416943"/>
    <lineage>
        <taxon>Bacteria</taxon>
        <taxon>Pseudomonadati</taxon>
        <taxon>Pseudomonadota</taxon>
        <taxon>Betaproteobacteria</taxon>
        <taxon>Burkholderiales</taxon>
        <taxon>Burkholderiaceae</taxon>
        <taxon>Paraburkholderia</taxon>
    </lineage>
</organism>
<evidence type="ECO:0000313" key="6">
    <source>
        <dbReference type="Proteomes" id="UP000199120"/>
    </source>
</evidence>
<sequence length="336" mass="34355">MMKRLVFFLLFASLALSRGALAACAQLSAADIAQMQQNGTGIGQPTLPVTVLFQQGSVSIDPDLPIGSEITSGESMPIVTNTAVAVCPNGGNLFLSYLTATPSALPNVYQTNVPGVGFQLAYIGTGVNLVFPFTQKVAANATGGVTYSYLAPTSRFGIKLIKTGDIGSNVTVVFGPIAQGTAEDGKTILTFDAGTVNIKVLPSCAVNTSTLNIDFGTFGPRDVSTTSGPTQPVNFTMQCTGPTPPVSITAALAGTPDTDDASLLKNTGAQNLAIRLSEPSSGTVLKPNDPNSTLVHAPGGAMQSPFALDATVLRVGSTTPTTGKIQATATITLSIL</sequence>